<gene>
    <name evidence="1" type="ORF">BT96DRAFT_942360</name>
</gene>
<dbReference type="EMBL" id="ML769529">
    <property type="protein sequence ID" value="KAE9395543.1"/>
    <property type="molecule type" value="Genomic_DNA"/>
</dbReference>
<evidence type="ECO:0000313" key="1">
    <source>
        <dbReference type="EMBL" id="KAE9395543.1"/>
    </source>
</evidence>
<dbReference type="AlphaFoldDB" id="A0A6A4HCU6"/>
<protein>
    <submittedName>
        <fullName evidence="1">Uncharacterized protein</fullName>
    </submittedName>
</protein>
<dbReference type="Proteomes" id="UP000799118">
    <property type="component" value="Unassembled WGS sequence"/>
</dbReference>
<keyword evidence="2" id="KW-1185">Reference proteome</keyword>
<reference evidence="1" key="1">
    <citation type="journal article" date="2019" name="Environ. Microbiol.">
        <title>Fungal ecological strategies reflected in gene transcription - a case study of two litter decomposers.</title>
        <authorList>
            <person name="Barbi F."/>
            <person name="Kohler A."/>
            <person name="Barry K."/>
            <person name="Baskaran P."/>
            <person name="Daum C."/>
            <person name="Fauchery L."/>
            <person name="Ihrmark K."/>
            <person name="Kuo A."/>
            <person name="LaButti K."/>
            <person name="Lipzen A."/>
            <person name="Morin E."/>
            <person name="Grigoriev I.V."/>
            <person name="Henrissat B."/>
            <person name="Lindahl B."/>
            <person name="Martin F."/>
        </authorList>
    </citation>
    <scope>NUCLEOTIDE SEQUENCE</scope>
    <source>
        <strain evidence="1">JB14</strain>
    </source>
</reference>
<proteinExistence type="predicted"/>
<evidence type="ECO:0000313" key="2">
    <source>
        <dbReference type="Proteomes" id="UP000799118"/>
    </source>
</evidence>
<sequence>MEYPPYGIKISLPPSREVGIFHATVIRNMEYHIGVIFHMVSNQKQTVFKPHGPNKKSRNWPKTTAKPLNQHREDLTLSNWLEVIDYVESHQDKTQKEVVVYFKTWKSGVLSFTQGALLKILKKCGEMQERTAANPSKVQTGIEDYFVK</sequence>
<organism evidence="1 2">
    <name type="scientific">Gymnopus androsaceus JB14</name>
    <dbReference type="NCBI Taxonomy" id="1447944"/>
    <lineage>
        <taxon>Eukaryota</taxon>
        <taxon>Fungi</taxon>
        <taxon>Dikarya</taxon>
        <taxon>Basidiomycota</taxon>
        <taxon>Agaricomycotina</taxon>
        <taxon>Agaricomycetes</taxon>
        <taxon>Agaricomycetidae</taxon>
        <taxon>Agaricales</taxon>
        <taxon>Marasmiineae</taxon>
        <taxon>Omphalotaceae</taxon>
        <taxon>Gymnopus</taxon>
    </lineage>
</organism>
<accession>A0A6A4HCU6</accession>
<name>A0A6A4HCU6_9AGAR</name>
<dbReference type="OrthoDB" id="3054417at2759"/>